<protein>
    <submittedName>
        <fullName evidence="1">Uncharacterized protein</fullName>
    </submittedName>
</protein>
<proteinExistence type="predicted"/>
<dbReference type="VEuPathDB" id="FungiDB:JI435_309480"/>
<dbReference type="Proteomes" id="UP000663193">
    <property type="component" value="Chromosome 5"/>
</dbReference>
<evidence type="ECO:0000313" key="1">
    <source>
        <dbReference type="EMBL" id="QRC95716.1"/>
    </source>
</evidence>
<name>A0A7U2I0W9_PHANO</name>
<dbReference type="AlphaFoldDB" id="A0A7U2I0W9"/>
<evidence type="ECO:0000313" key="2">
    <source>
        <dbReference type="Proteomes" id="UP000663193"/>
    </source>
</evidence>
<accession>A0A7U2I0W9</accession>
<dbReference type="EMBL" id="CP069027">
    <property type="protein sequence ID" value="QRC95716.1"/>
    <property type="molecule type" value="Genomic_DNA"/>
</dbReference>
<gene>
    <name evidence="1" type="ORF">JI435_309480</name>
</gene>
<organism evidence="1 2">
    <name type="scientific">Phaeosphaeria nodorum (strain SN15 / ATCC MYA-4574 / FGSC 10173)</name>
    <name type="common">Glume blotch fungus</name>
    <name type="synonym">Parastagonospora nodorum</name>
    <dbReference type="NCBI Taxonomy" id="321614"/>
    <lineage>
        <taxon>Eukaryota</taxon>
        <taxon>Fungi</taxon>
        <taxon>Dikarya</taxon>
        <taxon>Ascomycota</taxon>
        <taxon>Pezizomycotina</taxon>
        <taxon>Dothideomycetes</taxon>
        <taxon>Pleosporomycetidae</taxon>
        <taxon>Pleosporales</taxon>
        <taxon>Pleosporineae</taxon>
        <taxon>Phaeosphaeriaceae</taxon>
        <taxon>Parastagonospora</taxon>
    </lineage>
</organism>
<keyword evidence="2" id="KW-1185">Reference proteome</keyword>
<reference evidence="2" key="1">
    <citation type="journal article" date="2021" name="BMC Genomics">
        <title>Chromosome-level genome assembly and manually-curated proteome of model necrotroph Parastagonospora nodorum Sn15 reveals a genome-wide trove of candidate effector homologs, and redundancy of virulence-related functions within an accessory chromosome.</title>
        <authorList>
            <person name="Bertazzoni S."/>
            <person name="Jones D.A.B."/>
            <person name="Phan H.T."/>
            <person name="Tan K.-C."/>
            <person name="Hane J.K."/>
        </authorList>
    </citation>
    <scope>NUCLEOTIDE SEQUENCE [LARGE SCALE GENOMIC DNA]</scope>
    <source>
        <strain evidence="2">SN15 / ATCC MYA-4574 / FGSC 10173)</strain>
    </source>
</reference>
<sequence length="98" mass="10702">MVLANASSLSAAAFLTIRSALQRHTAHQLTPLAARAPPSSLSQSILGAGDLRISVPLRRRPRFSAHRACHPPTLVHRLQRARRLAPGYARTRLIRTPA</sequence>